<reference evidence="1" key="1">
    <citation type="journal article" date="2022" name="Front. Microbiol.">
        <title>Genome-based taxonomic rearrangement of Oceanobacter-related bacteria including the description of Thalassolituus hydrocarbonoclasticus sp. nov. and Thalassolituus pacificus sp. nov. and emended description of the genus Thalassolituus.</title>
        <authorList>
            <person name="Dong C."/>
            <person name="Wei L."/>
            <person name="Wang J."/>
            <person name="Lai Q."/>
            <person name="Huang Z."/>
            <person name="Shao Z."/>
        </authorList>
    </citation>
    <scope>NUCLEOTIDE SEQUENCE</scope>
    <source>
        <strain evidence="1">59MF3M-4</strain>
    </source>
</reference>
<evidence type="ECO:0000313" key="1">
    <source>
        <dbReference type="EMBL" id="MCT7359338.1"/>
    </source>
</evidence>
<organism evidence="1 2">
    <name type="scientific">Thalassolituus pacificus</name>
    <dbReference type="NCBI Taxonomy" id="2975440"/>
    <lineage>
        <taxon>Bacteria</taxon>
        <taxon>Pseudomonadati</taxon>
        <taxon>Pseudomonadota</taxon>
        <taxon>Gammaproteobacteria</taxon>
        <taxon>Oceanospirillales</taxon>
        <taxon>Oceanospirillaceae</taxon>
        <taxon>Thalassolituus</taxon>
    </lineage>
</organism>
<dbReference type="Proteomes" id="UP001147830">
    <property type="component" value="Unassembled WGS sequence"/>
</dbReference>
<reference evidence="1" key="2">
    <citation type="submission" date="2022-08" db="EMBL/GenBank/DDBJ databases">
        <authorList>
            <person name="Dong C."/>
        </authorList>
    </citation>
    <scope>NUCLEOTIDE SEQUENCE</scope>
    <source>
        <strain evidence="1">59MF3M-4</strain>
    </source>
</reference>
<accession>A0A9X2WF99</accession>
<sequence>MKFLRTLLPIFTCAAAVSGCIFDHDKSQSDANTSYIPIKGLHYESASYSGYTNTEGEYRANKGETTTFSIGQTRIASFESVSSLTLDDFLATNLPDNEHAVAAALSSDSDGSFHRMANIAALLMVLDYDQNPSNGIDLSNWQGSNSLPPVDLNQNLYRFFYLTLAELAQSKGLTRRNLAVSEPLSFIYRLAGIQVEVEMPDKLNNQPIFEYDSQGRITKYRVYGDSAFSSELSYRSDGRISEFHFPEISIVGMDYSVIYNSDFRPIQRYEKYESKLFKYDSSGFLTAITEAFFGTINQGEFSYSYNSDDGIQRTTEKCDTNFDGVTDKTTQISQYLNNSGDFSRRDVSINNDASGSEYIRISERYHYDIGGNISGYVYEKNNALTVEMLKQIKKDFIRTDTGKLQSYSEQVKYNDGGWHKQSLTFNESGKILRKIYSDGTDDVLGGESVYDYQYDNAGNQTQYKKNTDSQGDGVVDVISVIDSQYSDSGQFLASKEIRKTREIVDYYQVKKNIYNDQGKLTIAKTETDSDGNGITDSIVTTTSIYNDSGDLILGQSVLHQDGNGVTESITESSFTYTASGHIASKHLLQDKDGDGTVDFRDDIFYGYKHRADGLSYLVENNIPINDLTEWHKYALASDFWLQHLHAMGQAELMESIFNKRQWTVRPDN</sequence>
<comment type="caution">
    <text evidence="1">The sequence shown here is derived from an EMBL/GenBank/DDBJ whole genome shotgun (WGS) entry which is preliminary data.</text>
</comment>
<protein>
    <submittedName>
        <fullName evidence="1">Uncharacterized protein</fullName>
    </submittedName>
</protein>
<proteinExistence type="predicted"/>
<name>A0A9X2WF99_9GAMM</name>
<keyword evidence="2" id="KW-1185">Reference proteome</keyword>
<dbReference type="EMBL" id="JAOANI010000015">
    <property type="protein sequence ID" value="MCT7359338.1"/>
    <property type="molecule type" value="Genomic_DNA"/>
</dbReference>
<dbReference type="RefSeq" id="WP_260976202.1">
    <property type="nucleotide sequence ID" value="NZ_JAOANI010000015.1"/>
</dbReference>
<dbReference type="AlphaFoldDB" id="A0A9X2WF99"/>
<gene>
    <name evidence="1" type="ORF">NYR02_09925</name>
</gene>
<evidence type="ECO:0000313" key="2">
    <source>
        <dbReference type="Proteomes" id="UP001147830"/>
    </source>
</evidence>
<dbReference type="PROSITE" id="PS51257">
    <property type="entry name" value="PROKAR_LIPOPROTEIN"/>
    <property type="match status" value="1"/>
</dbReference>